<dbReference type="EMBL" id="BPLR01008886">
    <property type="protein sequence ID" value="GIY27968.1"/>
    <property type="molecule type" value="Genomic_DNA"/>
</dbReference>
<accession>A0AAV4S099</accession>
<gene>
    <name evidence="1" type="ORF">CEXT_671591</name>
</gene>
<name>A0AAV4S099_CAEEX</name>
<keyword evidence="2" id="KW-1185">Reference proteome</keyword>
<proteinExistence type="predicted"/>
<comment type="caution">
    <text evidence="1">The sequence shown here is derived from an EMBL/GenBank/DDBJ whole genome shotgun (WGS) entry which is preliminary data.</text>
</comment>
<dbReference type="Proteomes" id="UP001054945">
    <property type="component" value="Unassembled WGS sequence"/>
</dbReference>
<dbReference type="AlphaFoldDB" id="A0AAV4S099"/>
<organism evidence="1 2">
    <name type="scientific">Caerostris extrusa</name>
    <name type="common">Bark spider</name>
    <name type="synonym">Caerostris bankana</name>
    <dbReference type="NCBI Taxonomy" id="172846"/>
    <lineage>
        <taxon>Eukaryota</taxon>
        <taxon>Metazoa</taxon>
        <taxon>Ecdysozoa</taxon>
        <taxon>Arthropoda</taxon>
        <taxon>Chelicerata</taxon>
        <taxon>Arachnida</taxon>
        <taxon>Araneae</taxon>
        <taxon>Araneomorphae</taxon>
        <taxon>Entelegynae</taxon>
        <taxon>Araneoidea</taxon>
        <taxon>Araneidae</taxon>
        <taxon>Caerostris</taxon>
    </lineage>
</organism>
<reference evidence="1 2" key="1">
    <citation type="submission" date="2021-06" db="EMBL/GenBank/DDBJ databases">
        <title>Caerostris extrusa draft genome.</title>
        <authorList>
            <person name="Kono N."/>
            <person name="Arakawa K."/>
        </authorList>
    </citation>
    <scope>NUCLEOTIDE SEQUENCE [LARGE SCALE GENOMIC DNA]</scope>
</reference>
<evidence type="ECO:0000313" key="2">
    <source>
        <dbReference type="Proteomes" id="UP001054945"/>
    </source>
</evidence>
<protein>
    <submittedName>
        <fullName evidence="1">Uncharacterized protein</fullName>
    </submittedName>
</protein>
<evidence type="ECO:0000313" key="1">
    <source>
        <dbReference type="EMBL" id="GIY27968.1"/>
    </source>
</evidence>
<sequence length="120" mass="13912">MQPPNIFIHGMREENNSKKWGRFCSPCLKNLSKETFFLKIYKKNHLEKVSHANKTTPAKRYGHNADQQMKCHSLPRHRGRPAALKELSEYKTRNISDRFCLRKKPDIAAPLQAAPSLVKL</sequence>